<gene>
    <name evidence="7" type="ORF">LNTAR_22249</name>
</gene>
<dbReference type="EMBL" id="ABCK01000002">
    <property type="protein sequence ID" value="EDM29158.1"/>
    <property type="molecule type" value="Genomic_DNA"/>
</dbReference>
<evidence type="ECO:0000313" key="7">
    <source>
        <dbReference type="EMBL" id="EDM29158.1"/>
    </source>
</evidence>
<evidence type="ECO:0000256" key="5">
    <source>
        <dbReference type="SAM" id="SignalP"/>
    </source>
</evidence>
<keyword evidence="3 4" id="KW-0408">Iron</keyword>
<accession>A6DG41</accession>
<evidence type="ECO:0000256" key="1">
    <source>
        <dbReference type="ARBA" id="ARBA00022617"/>
    </source>
</evidence>
<comment type="caution">
    <text evidence="7">The sequence shown here is derived from an EMBL/GenBank/DDBJ whole genome shotgun (WGS) entry which is preliminary data.</text>
</comment>
<dbReference type="Proteomes" id="UP000004947">
    <property type="component" value="Unassembled WGS sequence"/>
</dbReference>
<keyword evidence="1 4" id="KW-0349">Heme</keyword>
<evidence type="ECO:0000313" key="8">
    <source>
        <dbReference type="Proteomes" id="UP000004947"/>
    </source>
</evidence>
<organism evidence="7 8">
    <name type="scientific">Lentisphaera araneosa HTCC2155</name>
    <dbReference type="NCBI Taxonomy" id="313628"/>
    <lineage>
        <taxon>Bacteria</taxon>
        <taxon>Pseudomonadati</taxon>
        <taxon>Lentisphaerota</taxon>
        <taxon>Lentisphaeria</taxon>
        <taxon>Lentisphaerales</taxon>
        <taxon>Lentisphaeraceae</taxon>
        <taxon>Lentisphaera</taxon>
    </lineage>
</organism>
<proteinExistence type="predicted"/>
<feature type="chain" id="PRO_5002692222" evidence="5">
    <location>
        <begin position="21"/>
        <end position="428"/>
    </location>
</feature>
<keyword evidence="5" id="KW-0732">Signal</keyword>
<keyword evidence="8" id="KW-1185">Reference proteome</keyword>
<feature type="domain" description="Cytochrome c" evidence="6">
    <location>
        <begin position="22"/>
        <end position="101"/>
    </location>
</feature>
<keyword evidence="2 4" id="KW-0479">Metal-binding</keyword>
<protein>
    <submittedName>
        <fullName evidence="7">Secretion protein HlyD</fullName>
    </submittedName>
</protein>
<dbReference type="SUPFAM" id="SSF46626">
    <property type="entry name" value="Cytochrome c"/>
    <property type="match status" value="1"/>
</dbReference>
<dbReference type="STRING" id="313628.LNTAR_22249"/>
<dbReference type="eggNOG" id="COG2010">
    <property type="taxonomic scope" value="Bacteria"/>
</dbReference>
<dbReference type="InterPro" id="IPR009056">
    <property type="entry name" value="Cyt_c-like_dom"/>
</dbReference>
<dbReference type="OrthoDB" id="6336306at2"/>
<evidence type="ECO:0000259" key="6">
    <source>
        <dbReference type="PROSITE" id="PS51007"/>
    </source>
</evidence>
<dbReference type="AlphaFoldDB" id="A6DG41"/>
<reference evidence="7 8" key="1">
    <citation type="journal article" date="2010" name="J. Bacteriol.">
        <title>Genome sequence of Lentisphaera araneosa HTCC2155T, the type species of the order Lentisphaerales in the phylum Lentisphaerae.</title>
        <authorList>
            <person name="Thrash J.C."/>
            <person name="Cho J.C."/>
            <person name="Vergin K.L."/>
            <person name="Morris R.M."/>
            <person name="Giovannoni S.J."/>
        </authorList>
    </citation>
    <scope>NUCLEOTIDE SEQUENCE [LARGE SCALE GENOMIC DNA]</scope>
    <source>
        <strain evidence="7 8">HTCC2155</strain>
    </source>
</reference>
<dbReference type="PROSITE" id="PS51007">
    <property type="entry name" value="CYTC"/>
    <property type="match status" value="1"/>
</dbReference>
<evidence type="ECO:0000256" key="2">
    <source>
        <dbReference type="ARBA" id="ARBA00022723"/>
    </source>
</evidence>
<dbReference type="RefSeq" id="WP_007276888.1">
    <property type="nucleotide sequence ID" value="NZ_ABCK01000002.1"/>
</dbReference>
<sequence>MIKTLFSVLSLSLFSLSAQDAQSVERGKALYDNICFSCHGKNLEGGVGFNLKDHEWIHGNSPQKISETIKKGFPDKGMIAFGALYNDAQIQDITNFILSRQEGLRDLKYKIYHDVTIESGIDWDKQTPSKTGQSKLPYPNFQLPEVDQFAMAYKGKLIIPSHAAGSFKLVGMFRQTEGFELYIDGEKINLNLDKRKRFKESIQLSAGAHDFDLRFIKVFRFASFNMDLIGKVRLPLAIDSYRRSINKAHVVEAGESFKIIRKRIKNYAAESIAVNHADRSTYIIDPNSAGITAFWEGKSLDIGPNINERGQHDSLPLGKTQIKLGDAIKAQINNAPTQLAYRGYSSHPQPKFIFSDGKSQLEITSQLAGPSLLLTYALKNSKQAKLSLSLPTGLKVSSKDGKINGSAFIPNPDKQNQFTIAIPVKEKK</sequence>
<dbReference type="GO" id="GO:0046872">
    <property type="term" value="F:metal ion binding"/>
    <property type="evidence" value="ECO:0007669"/>
    <property type="project" value="UniProtKB-KW"/>
</dbReference>
<dbReference type="GO" id="GO:0009055">
    <property type="term" value="F:electron transfer activity"/>
    <property type="evidence" value="ECO:0007669"/>
    <property type="project" value="InterPro"/>
</dbReference>
<name>A6DG41_9BACT</name>
<dbReference type="Gene3D" id="1.10.760.10">
    <property type="entry name" value="Cytochrome c-like domain"/>
    <property type="match status" value="1"/>
</dbReference>
<evidence type="ECO:0000256" key="4">
    <source>
        <dbReference type="PROSITE-ProRule" id="PRU00433"/>
    </source>
</evidence>
<dbReference type="InterPro" id="IPR036909">
    <property type="entry name" value="Cyt_c-like_dom_sf"/>
</dbReference>
<dbReference type="Pfam" id="PF13442">
    <property type="entry name" value="Cytochrome_CBB3"/>
    <property type="match status" value="1"/>
</dbReference>
<feature type="signal peptide" evidence="5">
    <location>
        <begin position="1"/>
        <end position="20"/>
    </location>
</feature>
<dbReference type="GO" id="GO:0020037">
    <property type="term" value="F:heme binding"/>
    <property type="evidence" value="ECO:0007669"/>
    <property type="project" value="InterPro"/>
</dbReference>
<evidence type="ECO:0000256" key="3">
    <source>
        <dbReference type="ARBA" id="ARBA00023004"/>
    </source>
</evidence>